<protein>
    <recommendedName>
        <fullName evidence="9">Nuclear receptor domain-containing protein</fullName>
    </recommendedName>
</protein>
<organism evidence="10">
    <name type="scientific">Oppiella nova</name>
    <dbReference type="NCBI Taxonomy" id="334625"/>
    <lineage>
        <taxon>Eukaryota</taxon>
        <taxon>Metazoa</taxon>
        <taxon>Ecdysozoa</taxon>
        <taxon>Arthropoda</taxon>
        <taxon>Chelicerata</taxon>
        <taxon>Arachnida</taxon>
        <taxon>Acari</taxon>
        <taxon>Acariformes</taxon>
        <taxon>Sarcoptiformes</taxon>
        <taxon>Oribatida</taxon>
        <taxon>Brachypylina</taxon>
        <taxon>Oppioidea</taxon>
        <taxon>Oppiidae</taxon>
        <taxon>Oppiella</taxon>
    </lineage>
</organism>
<dbReference type="PROSITE" id="PS51030">
    <property type="entry name" value="NUCLEAR_REC_DBD_2"/>
    <property type="match status" value="1"/>
</dbReference>
<evidence type="ECO:0000256" key="8">
    <source>
        <dbReference type="ARBA" id="ARBA00023242"/>
    </source>
</evidence>
<dbReference type="GO" id="GO:0043565">
    <property type="term" value="F:sequence-specific DNA binding"/>
    <property type="evidence" value="ECO:0007669"/>
    <property type="project" value="InterPro"/>
</dbReference>
<dbReference type="Pfam" id="PF00105">
    <property type="entry name" value="zf-C4"/>
    <property type="match status" value="1"/>
</dbReference>
<name>A0A7R9QU76_9ACAR</name>
<dbReference type="OrthoDB" id="5832942at2759"/>
<dbReference type="PROSITE" id="PS00031">
    <property type="entry name" value="NUCLEAR_REC_DBD_1"/>
    <property type="match status" value="1"/>
</dbReference>
<dbReference type="AlphaFoldDB" id="A0A7R9QU76"/>
<proteinExistence type="predicted"/>
<keyword evidence="5" id="KW-0238">DNA-binding</keyword>
<dbReference type="SMART" id="SM00399">
    <property type="entry name" value="ZnF_C4"/>
    <property type="match status" value="1"/>
</dbReference>
<keyword evidence="2" id="KW-0863">Zinc-finger</keyword>
<evidence type="ECO:0000256" key="6">
    <source>
        <dbReference type="ARBA" id="ARBA00023163"/>
    </source>
</evidence>
<keyword evidence="3" id="KW-0862">Zinc</keyword>
<evidence type="ECO:0000256" key="7">
    <source>
        <dbReference type="ARBA" id="ARBA00023170"/>
    </source>
</evidence>
<keyword evidence="1" id="KW-0479">Metal-binding</keyword>
<feature type="domain" description="Nuclear receptor" evidence="9">
    <location>
        <begin position="3"/>
        <end position="78"/>
    </location>
</feature>
<dbReference type="PRINTS" id="PR00047">
    <property type="entry name" value="STROIDFINGER"/>
</dbReference>
<accession>A0A7R9QU76</accession>
<evidence type="ECO:0000313" key="11">
    <source>
        <dbReference type="Proteomes" id="UP000728032"/>
    </source>
</evidence>
<dbReference type="PANTHER" id="PTHR48092">
    <property type="entry name" value="KNIRPS-RELATED PROTEIN-RELATED"/>
    <property type="match status" value="1"/>
</dbReference>
<dbReference type="InterPro" id="IPR013088">
    <property type="entry name" value="Znf_NHR/GATA"/>
</dbReference>
<evidence type="ECO:0000256" key="5">
    <source>
        <dbReference type="ARBA" id="ARBA00023125"/>
    </source>
</evidence>
<dbReference type="EMBL" id="OC930000">
    <property type="protein sequence ID" value="CAD7658515.1"/>
    <property type="molecule type" value="Genomic_DNA"/>
</dbReference>
<evidence type="ECO:0000313" key="10">
    <source>
        <dbReference type="EMBL" id="CAD7658515.1"/>
    </source>
</evidence>
<dbReference type="GO" id="GO:0008270">
    <property type="term" value="F:zinc ion binding"/>
    <property type="evidence" value="ECO:0007669"/>
    <property type="project" value="UniProtKB-KW"/>
</dbReference>
<evidence type="ECO:0000256" key="2">
    <source>
        <dbReference type="ARBA" id="ARBA00022771"/>
    </source>
</evidence>
<keyword evidence="6" id="KW-0804">Transcription</keyword>
<reference evidence="10" key="1">
    <citation type="submission" date="2020-11" db="EMBL/GenBank/DDBJ databases">
        <authorList>
            <person name="Tran Van P."/>
        </authorList>
    </citation>
    <scope>NUCLEOTIDE SEQUENCE</scope>
</reference>
<evidence type="ECO:0000256" key="4">
    <source>
        <dbReference type="ARBA" id="ARBA00023015"/>
    </source>
</evidence>
<evidence type="ECO:0000259" key="9">
    <source>
        <dbReference type="PROSITE" id="PS51030"/>
    </source>
</evidence>
<dbReference type="InterPro" id="IPR050200">
    <property type="entry name" value="Nuclear_hormone_rcpt_NR3"/>
</dbReference>
<dbReference type="Proteomes" id="UP000728032">
    <property type="component" value="Unassembled WGS sequence"/>
</dbReference>
<keyword evidence="7" id="KW-0675">Receptor</keyword>
<dbReference type="GO" id="GO:0003700">
    <property type="term" value="F:DNA-binding transcription factor activity"/>
    <property type="evidence" value="ECO:0007669"/>
    <property type="project" value="InterPro"/>
</dbReference>
<dbReference type="EMBL" id="CAJPVJ010015175">
    <property type="protein sequence ID" value="CAG2175701.1"/>
    <property type="molecule type" value="Genomic_DNA"/>
</dbReference>
<keyword evidence="11" id="KW-1185">Reference proteome</keyword>
<keyword evidence="8" id="KW-0539">Nucleus</keyword>
<dbReference type="SUPFAM" id="SSF57716">
    <property type="entry name" value="Glucocorticoid receptor-like (DNA-binding domain)"/>
    <property type="match status" value="1"/>
</dbReference>
<keyword evidence="4" id="KW-0805">Transcription regulation</keyword>
<gene>
    <name evidence="10" type="ORF">ONB1V03_LOCUS15136</name>
</gene>
<evidence type="ECO:0000256" key="1">
    <source>
        <dbReference type="ARBA" id="ARBA00022723"/>
    </source>
</evidence>
<evidence type="ECO:0000256" key="3">
    <source>
        <dbReference type="ARBA" id="ARBA00022833"/>
    </source>
</evidence>
<dbReference type="InterPro" id="IPR001628">
    <property type="entry name" value="Znf_hrmn_rcpt"/>
</dbReference>
<dbReference type="Gene3D" id="3.30.50.10">
    <property type="entry name" value="Erythroid Transcription Factor GATA-1, subunit A"/>
    <property type="match status" value="1"/>
</dbReference>
<sequence length="165" mass="19103">MVKLTCAVCGDTATGYNFEVITCGSCKEFFGRTAIRDEVFKCRFTNGCQIDVRTRKRCRKCRLDKCYVMGMNKDYINLRVRRSTTSLYEKHMKSKVSYSIVDSTTPTAPSDRTYDTNTSFPDIHSDVNYGDINSYNYELSETVDRDIKPSLIPIETYLSLPYFRY</sequence>